<comment type="caution">
    <text evidence="2">The sequence shown here is derived from an EMBL/GenBank/DDBJ whole genome shotgun (WGS) entry which is preliminary data.</text>
</comment>
<name>A0A4R8T751_9PEZI</name>
<reference evidence="2 3" key="1">
    <citation type="submission" date="2018-11" db="EMBL/GenBank/DDBJ databases">
        <title>Genome sequence and assembly of Colletotrichum sidae.</title>
        <authorList>
            <person name="Gan P."/>
            <person name="Shirasu K."/>
        </authorList>
    </citation>
    <scope>NUCLEOTIDE SEQUENCE [LARGE SCALE GENOMIC DNA]</scope>
    <source>
        <strain evidence="2 3">CBS 518.97</strain>
    </source>
</reference>
<feature type="region of interest" description="Disordered" evidence="1">
    <location>
        <begin position="1"/>
        <end position="28"/>
    </location>
</feature>
<protein>
    <submittedName>
        <fullName evidence="2">Uncharacterized protein</fullName>
    </submittedName>
</protein>
<dbReference type="AlphaFoldDB" id="A0A4R8T751"/>
<gene>
    <name evidence="2" type="ORF">C8034_v005582</name>
</gene>
<keyword evidence="3" id="KW-1185">Reference proteome</keyword>
<proteinExistence type="predicted"/>
<organism evidence="2 3">
    <name type="scientific">Colletotrichum sidae</name>
    <dbReference type="NCBI Taxonomy" id="1347389"/>
    <lineage>
        <taxon>Eukaryota</taxon>
        <taxon>Fungi</taxon>
        <taxon>Dikarya</taxon>
        <taxon>Ascomycota</taxon>
        <taxon>Pezizomycotina</taxon>
        <taxon>Sordariomycetes</taxon>
        <taxon>Hypocreomycetidae</taxon>
        <taxon>Glomerellales</taxon>
        <taxon>Glomerellaceae</taxon>
        <taxon>Colletotrichum</taxon>
        <taxon>Colletotrichum orbiculare species complex</taxon>
    </lineage>
</organism>
<sequence length="154" mass="17172">MAEIAEPRRVGQRAVASPSHRLVKRPSGPSRFQCKDYKCAASKHVQTTPTANCNTVCFQNCEFMVSGAPRNRIKDCSYLNKDFLSSQGSFVLDSYFDANCNCKYCVCKCAYDIDNIDRFSLPSCGSVLLCKIVAVNSAWTYVSAYTPPEYSCRL</sequence>
<dbReference type="Proteomes" id="UP000295604">
    <property type="component" value="Unassembled WGS sequence"/>
</dbReference>
<evidence type="ECO:0000313" key="2">
    <source>
        <dbReference type="EMBL" id="TEA12847.1"/>
    </source>
</evidence>
<accession>A0A4R8T751</accession>
<evidence type="ECO:0000313" key="3">
    <source>
        <dbReference type="Proteomes" id="UP000295604"/>
    </source>
</evidence>
<dbReference type="EMBL" id="QAPF01000230">
    <property type="protein sequence ID" value="TEA12847.1"/>
    <property type="molecule type" value="Genomic_DNA"/>
</dbReference>
<evidence type="ECO:0000256" key="1">
    <source>
        <dbReference type="SAM" id="MobiDB-lite"/>
    </source>
</evidence>